<dbReference type="RefSeq" id="WP_143069414.1">
    <property type="nucleotide sequence ID" value="NZ_FOAW01000005.1"/>
</dbReference>
<reference evidence="4" key="1">
    <citation type="submission" date="2016-10" db="EMBL/GenBank/DDBJ databases">
        <authorList>
            <person name="Varghese N."/>
            <person name="Submissions S."/>
        </authorList>
    </citation>
    <scope>NUCLEOTIDE SEQUENCE [LARGE SCALE GENOMIC DNA]</scope>
    <source>
        <strain evidence="4">DSM 44675</strain>
    </source>
</reference>
<name>A0A1H7LVZ2_9NOCA</name>
<keyword evidence="2" id="KW-0812">Transmembrane</keyword>
<evidence type="ECO:0000313" key="4">
    <source>
        <dbReference type="Proteomes" id="UP000198677"/>
    </source>
</evidence>
<accession>A0A1H7LVZ2</accession>
<gene>
    <name evidence="3" type="ORF">SAMN05444583_105164</name>
</gene>
<keyword evidence="2" id="KW-1133">Transmembrane helix</keyword>
<feature type="region of interest" description="Disordered" evidence="1">
    <location>
        <begin position="211"/>
        <end position="231"/>
    </location>
</feature>
<evidence type="ECO:0000256" key="1">
    <source>
        <dbReference type="SAM" id="MobiDB-lite"/>
    </source>
</evidence>
<proteinExistence type="predicted"/>
<evidence type="ECO:0000313" key="3">
    <source>
        <dbReference type="EMBL" id="SEL02888.1"/>
    </source>
</evidence>
<evidence type="ECO:0000256" key="2">
    <source>
        <dbReference type="SAM" id="Phobius"/>
    </source>
</evidence>
<keyword evidence="2" id="KW-0472">Membrane</keyword>
<sequence length="271" mass="29746">MNEDPSMWLDWAKILAPIIAALVAGGFALRVSNRNVRTISENADRTIAAAEANADKSIAAAAENVARSVKASAEGTDKTITAAEDRERRNWVRAQTVEAAAAILAAATELDIRVDRAVKALTWRAESWGSPKRGVLTSRHRHEKSPSEFFMEVEDALADLNRAIDLFQFVADEQPCSAAEMFRLTYNHIMVQIRFLTQFADGNVEGVRLPDNASPSAAEAAHSSRDVVQTHTRKARHEREVLLHHVRTALGLAPIRLDAIVVSIPVGTRIQ</sequence>
<feature type="transmembrane region" description="Helical" evidence="2">
    <location>
        <begin position="12"/>
        <end position="31"/>
    </location>
</feature>
<dbReference type="Proteomes" id="UP000198677">
    <property type="component" value="Unassembled WGS sequence"/>
</dbReference>
<protein>
    <submittedName>
        <fullName evidence="3">Uncharacterized protein</fullName>
    </submittedName>
</protein>
<dbReference type="AlphaFoldDB" id="A0A1H7LVZ2"/>
<dbReference type="EMBL" id="FOAW01000005">
    <property type="protein sequence ID" value="SEL02888.1"/>
    <property type="molecule type" value="Genomic_DNA"/>
</dbReference>
<keyword evidence="4" id="KW-1185">Reference proteome</keyword>
<organism evidence="3 4">
    <name type="scientific">Rhodococcus maanshanensis</name>
    <dbReference type="NCBI Taxonomy" id="183556"/>
    <lineage>
        <taxon>Bacteria</taxon>
        <taxon>Bacillati</taxon>
        <taxon>Actinomycetota</taxon>
        <taxon>Actinomycetes</taxon>
        <taxon>Mycobacteriales</taxon>
        <taxon>Nocardiaceae</taxon>
        <taxon>Rhodococcus</taxon>
    </lineage>
</organism>